<organism evidence="2 3">
    <name type="scientific">Mesorhizobium loti R88b</name>
    <dbReference type="NCBI Taxonomy" id="935548"/>
    <lineage>
        <taxon>Bacteria</taxon>
        <taxon>Pseudomonadati</taxon>
        <taxon>Pseudomonadota</taxon>
        <taxon>Alphaproteobacteria</taxon>
        <taxon>Hyphomicrobiales</taxon>
        <taxon>Phyllobacteriaceae</taxon>
        <taxon>Mesorhizobium</taxon>
    </lineage>
</organism>
<dbReference type="RefSeq" id="WP_027032987.1">
    <property type="nucleotide sequence ID" value="NZ_KI912159.1"/>
</dbReference>
<evidence type="ECO:0000313" key="3">
    <source>
        <dbReference type="Proteomes" id="UP000503017"/>
    </source>
</evidence>
<sequence length="153" mass="16898">MPKPITLDMIANMTTEQRQTLYRNCMDRIDDQEAVRIVELIVTSGYAFRKPKEISHGDPEMRAIEIIVNAKDHESMMLDAAAKGVPPLTVIEPLIVDKLGESYRGDNGGTIAAGYLIAKRLYALGYEKRPSKSMPEGSVAKTAATFRKKQGNG</sequence>
<dbReference type="Proteomes" id="UP000503017">
    <property type="component" value="Chromosome"/>
</dbReference>
<gene>
    <name evidence="2" type="ORF">EB235_00095</name>
</gene>
<protein>
    <submittedName>
        <fullName evidence="2">Uncharacterized protein</fullName>
    </submittedName>
</protein>
<name>A0A6M7WDP6_RHILI</name>
<dbReference type="EMBL" id="CP033367">
    <property type="protein sequence ID" value="QKD00065.1"/>
    <property type="molecule type" value="Genomic_DNA"/>
</dbReference>
<reference evidence="2 3" key="1">
    <citation type="submission" date="2018-10" db="EMBL/GenBank/DDBJ databases">
        <authorList>
            <person name="Perry B.J."/>
            <person name="Sullivan J.T."/>
            <person name="Murphy R.J.T."/>
            <person name="Ramsay J.P."/>
            <person name="Ronson C.W."/>
        </authorList>
    </citation>
    <scope>NUCLEOTIDE SEQUENCE [LARGE SCALE GENOMIC DNA]</scope>
    <source>
        <strain evidence="2 3">R88b</strain>
    </source>
</reference>
<feature type="region of interest" description="Disordered" evidence="1">
    <location>
        <begin position="129"/>
        <end position="153"/>
    </location>
</feature>
<dbReference type="AlphaFoldDB" id="A0A6M7WDP6"/>
<evidence type="ECO:0000313" key="2">
    <source>
        <dbReference type="EMBL" id="QKD00065.1"/>
    </source>
</evidence>
<accession>A0A6M7WDP6</accession>
<evidence type="ECO:0000256" key="1">
    <source>
        <dbReference type="SAM" id="MobiDB-lite"/>
    </source>
</evidence>
<proteinExistence type="predicted"/>